<evidence type="ECO:0000313" key="3">
    <source>
        <dbReference type="Proteomes" id="UP000239649"/>
    </source>
</evidence>
<dbReference type="AlphaFoldDB" id="A0A2P6V3Q2"/>
<feature type="region of interest" description="Disordered" evidence="1">
    <location>
        <begin position="23"/>
        <end position="60"/>
    </location>
</feature>
<proteinExistence type="predicted"/>
<feature type="compositionally biased region" description="Low complexity" evidence="1">
    <location>
        <begin position="23"/>
        <end position="55"/>
    </location>
</feature>
<evidence type="ECO:0000313" key="2">
    <source>
        <dbReference type="EMBL" id="PSC68705.1"/>
    </source>
</evidence>
<gene>
    <name evidence="2" type="ORF">C2E20_7769</name>
</gene>
<accession>A0A2P6V3Q2</accession>
<dbReference type="OrthoDB" id="544608at2759"/>
<evidence type="ECO:0000256" key="1">
    <source>
        <dbReference type="SAM" id="MobiDB-lite"/>
    </source>
</evidence>
<dbReference type="EMBL" id="LHPF02000034">
    <property type="protein sequence ID" value="PSC68705.1"/>
    <property type="molecule type" value="Genomic_DNA"/>
</dbReference>
<name>A0A2P6V3Q2_9CHLO</name>
<protein>
    <submittedName>
        <fullName evidence="2">Uncharacterized protein</fullName>
    </submittedName>
</protein>
<dbReference type="PANTHER" id="PTHR34407">
    <property type="entry name" value="EXPRESSED PROTEIN"/>
    <property type="match status" value="1"/>
</dbReference>
<comment type="caution">
    <text evidence="2">The sequence shown here is derived from an EMBL/GenBank/DDBJ whole genome shotgun (WGS) entry which is preliminary data.</text>
</comment>
<dbReference type="PANTHER" id="PTHR34407:SF1">
    <property type="entry name" value="SGNH HYDROLASE-TYPE ESTERASE DOMAIN-CONTAINING PROTEIN"/>
    <property type="match status" value="1"/>
</dbReference>
<keyword evidence="3" id="KW-1185">Reference proteome</keyword>
<dbReference type="Proteomes" id="UP000239649">
    <property type="component" value="Unassembled WGS sequence"/>
</dbReference>
<organism evidence="2 3">
    <name type="scientific">Micractinium conductrix</name>
    <dbReference type="NCBI Taxonomy" id="554055"/>
    <lineage>
        <taxon>Eukaryota</taxon>
        <taxon>Viridiplantae</taxon>
        <taxon>Chlorophyta</taxon>
        <taxon>core chlorophytes</taxon>
        <taxon>Trebouxiophyceae</taxon>
        <taxon>Chlorellales</taxon>
        <taxon>Chlorellaceae</taxon>
        <taxon>Chlorella clade</taxon>
        <taxon>Micractinium</taxon>
    </lineage>
</organism>
<sequence>MAEALAGPLRRALAEELAAHAGWGSKGSSAVGGVHAAKSSSSAGSSAGSSPHAISQPELRQRRRDARLAGLPPPMVPGNYESPSMMCAMQEEFKHVAVRHSPGFRYLPERPKKRTFIEQKWGWTAQRPGDWLELRVDTRGHPNSIAPTGNSPPQSTVSLVYLRSYQHMGTARIECVSGCRCSPVELDSTWTRTAKLMERLTMQVTQHRHCRLRVTLLDEPGVAPSDGHKVKLMAIMVTSFPIRLGLASGFEQAA</sequence>
<reference evidence="2 3" key="1">
    <citation type="journal article" date="2018" name="Plant J.">
        <title>Genome sequences of Chlorella sorokiniana UTEX 1602 and Micractinium conductrix SAG 241.80: implications to maltose excretion by a green alga.</title>
        <authorList>
            <person name="Arriola M.B."/>
            <person name="Velmurugan N."/>
            <person name="Zhang Y."/>
            <person name="Plunkett M.H."/>
            <person name="Hondzo H."/>
            <person name="Barney B.M."/>
        </authorList>
    </citation>
    <scope>NUCLEOTIDE SEQUENCE [LARGE SCALE GENOMIC DNA]</scope>
    <source>
        <strain evidence="2 3">SAG 241.80</strain>
    </source>
</reference>